<name>A0A1Y2FF54_PROLT</name>
<dbReference type="GO" id="GO:0031011">
    <property type="term" value="C:Ino80 complex"/>
    <property type="evidence" value="ECO:0007669"/>
    <property type="project" value="InterPro"/>
</dbReference>
<dbReference type="RefSeq" id="XP_040725412.1">
    <property type="nucleotide sequence ID" value="XM_040871755.1"/>
</dbReference>
<dbReference type="InterPro" id="IPR038014">
    <property type="entry name" value="Ies1"/>
</dbReference>
<dbReference type="AlphaFoldDB" id="A0A1Y2FF54"/>
<dbReference type="EMBL" id="MCFI01000009">
    <property type="protein sequence ID" value="ORY82541.1"/>
    <property type="molecule type" value="Genomic_DNA"/>
</dbReference>
<organism evidence="2 3">
    <name type="scientific">Protomyces lactucae-debilis</name>
    <dbReference type="NCBI Taxonomy" id="2754530"/>
    <lineage>
        <taxon>Eukaryota</taxon>
        <taxon>Fungi</taxon>
        <taxon>Dikarya</taxon>
        <taxon>Ascomycota</taxon>
        <taxon>Taphrinomycotina</taxon>
        <taxon>Taphrinomycetes</taxon>
        <taxon>Taphrinales</taxon>
        <taxon>Protomycetaceae</taxon>
        <taxon>Protomyces</taxon>
    </lineage>
</organism>
<dbReference type="OrthoDB" id="5413003at2759"/>
<protein>
    <recommendedName>
        <fullName evidence="4">Ino eighty subunit 1</fullName>
    </recommendedName>
</protein>
<evidence type="ECO:0000256" key="1">
    <source>
        <dbReference type="SAM" id="MobiDB-lite"/>
    </source>
</evidence>
<comment type="caution">
    <text evidence="2">The sequence shown here is derived from an EMBL/GenBank/DDBJ whole genome shotgun (WGS) entry which is preliminary data.</text>
</comment>
<feature type="region of interest" description="Disordered" evidence="1">
    <location>
        <begin position="288"/>
        <end position="422"/>
    </location>
</feature>
<gene>
    <name evidence="2" type="ORF">BCR37DRAFT_398518</name>
</gene>
<accession>A0A1Y2FF54</accession>
<sequence length="609" mass="67325">MAPASSTTPSLRKAEAEPLLRRDTHWSLLERIFSNDQAVFRLNAKSEKRVTFGELYYLDWLSSSKLSKTLKEKFIADKQATLKVCMAALLVNVGRINTTLVFTPTQSRTFNCLPCVQAYEPGGKLLQDAPRLKSLLKGSCEGPRAPPTWEALKALQASASPKPLTNPINLIFLMTTPEATSVKAEHFSDSDLEFYHLFSKSDLTTDSRARAFLWLCYHYIETNGTLEEALTNPFGQPEAGLLVPTLVPCDEGAIAAENIDTPEELEYAEFAVRQRRLYLENAVLKVEQSKQDAASKETAKDGEIPVEEQAASEDIKVEGEETPAAEKLKTLENTPLDKLKKASRPPTKRPNRSKASPRTPVVLGEDGQPIAEPTRRSSRKVKRKTYDSMGSSEGEGEGGEERRQKRSQHDGDRAVGPAAQAAQEEWAKKVATRQQQMLSHALRRKHKYHLHKRQKQSAIQREFAAMQNFEGGTFLGADDMEALFEPLDDFDTLLQYQVQHNHVNSANGGGDVGMTTGHVVANLMTPIAAANGALAAEQNPSMISGPVKRDLQQATAFAWREDWGEEAGRLGRALQYALGKVNGAYGAASKSEQQTDATMPPSFKIRLKF</sequence>
<proteinExistence type="predicted"/>
<evidence type="ECO:0000313" key="2">
    <source>
        <dbReference type="EMBL" id="ORY82541.1"/>
    </source>
</evidence>
<keyword evidence="3" id="KW-1185">Reference proteome</keyword>
<feature type="compositionally biased region" description="Basic and acidic residues" evidence="1">
    <location>
        <begin position="313"/>
        <end position="340"/>
    </location>
</feature>
<dbReference type="OMA" id="WHYLETS"/>
<feature type="compositionally biased region" description="Basic residues" evidence="1">
    <location>
        <begin position="341"/>
        <end position="352"/>
    </location>
</feature>
<feature type="compositionally biased region" description="Basic and acidic residues" evidence="1">
    <location>
        <begin position="288"/>
        <end position="303"/>
    </location>
</feature>
<dbReference type="PANTHER" id="PTHR37287">
    <property type="entry name" value="INO EIGHTY SUBUNIT 1"/>
    <property type="match status" value="1"/>
</dbReference>
<evidence type="ECO:0000313" key="3">
    <source>
        <dbReference type="Proteomes" id="UP000193685"/>
    </source>
</evidence>
<dbReference type="Proteomes" id="UP000193685">
    <property type="component" value="Unassembled WGS sequence"/>
</dbReference>
<reference evidence="2 3" key="1">
    <citation type="submission" date="2016-07" db="EMBL/GenBank/DDBJ databases">
        <title>Pervasive Adenine N6-methylation of Active Genes in Fungi.</title>
        <authorList>
            <consortium name="DOE Joint Genome Institute"/>
            <person name="Mondo S.J."/>
            <person name="Dannebaum R.O."/>
            <person name="Kuo R.C."/>
            <person name="Labutti K."/>
            <person name="Haridas S."/>
            <person name="Kuo A."/>
            <person name="Salamov A."/>
            <person name="Ahrendt S.R."/>
            <person name="Lipzen A."/>
            <person name="Sullivan W."/>
            <person name="Andreopoulos W.B."/>
            <person name="Clum A."/>
            <person name="Lindquist E."/>
            <person name="Daum C."/>
            <person name="Ramamoorthy G.K."/>
            <person name="Gryganskyi A."/>
            <person name="Culley D."/>
            <person name="Magnuson J.K."/>
            <person name="James T.Y."/>
            <person name="O'Malley M.A."/>
            <person name="Stajich J.E."/>
            <person name="Spatafora J.W."/>
            <person name="Visel A."/>
            <person name="Grigoriev I.V."/>
        </authorList>
    </citation>
    <scope>NUCLEOTIDE SEQUENCE [LARGE SCALE GENOMIC DNA]</scope>
    <source>
        <strain evidence="2 3">12-1054</strain>
    </source>
</reference>
<evidence type="ECO:0008006" key="4">
    <source>
        <dbReference type="Google" id="ProtNLM"/>
    </source>
</evidence>
<dbReference type="GeneID" id="63788354"/>
<dbReference type="STRING" id="56484.A0A1Y2FF54"/>
<feature type="compositionally biased region" description="Basic and acidic residues" evidence="1">
    <location>
        <begin position="399"/>
        <end position="413"/>
    </location>
</feature>
<dbReference type="PANTHER" id="PTHR37287:SF1">
    <property type="entry name" value="INO EIGHTY SUBUNIT 1"/>
    <property type="match status" value="1"/>
</dbReference>